<dbReference type="Pfam" id="PF00757">
    <property type="entry name" value="Furin-like"/>
    <property type="match status" value="1"/>
</dbReference>
<evidence type="ECO:0000259" key="1">
    <source>
        <dbReference type="Pfam" id="PF00757"/>
    </source>
</evidence>
<name>A0ABQ9UG85_SAGOE</name>
<evidence type="ECO:0000313" key="3">
    <source>
        <dbReference type="Proteomes" id="UP001266305"/>
    </source>
</evidence>
<feature type="domain" description="Furin-like cysteine-rich" evidence="1">
    <location>
        <begin position="25"/>
        <end position="73"/>
    </location>
</feature>
<organism evidence="2 3">
    <name type="scientific">Saguinus oedipus</name>
    <name type="common">Cotton-top tamarin</name>
    <name type="synonym">Oedipomidas oedipus</name>
    <dbReference type="NCBI Taxonomy" id="9490"/>
    <lineage>
        <taxon>Eukaryota</taxon>
        <taxon>Metazoa</taxon>
        <taxon>Chordata</taxon>
        <taxon>Craniata</taxon>
        <taxon>Vertebrata</taxon>
        <taxon>Euteleostomi</taxon>
        <taxon>Mammalia</taxon>
        <taxon>Eutheria</taxon>
        <taxon>Euarchontoglires</taxon>
        <taxon>Primates</taxon>
        <taxon>Haplorrhini</taxon>
        <taxon>Platyrrhini</taxon>
        <taxon>Cebidae</taxon>
        <taxon>Callitrichinae</taxon>
        <taxon>Saguinus</taxon>
    </lineage>
</organism>
<comment type="caution">
    <text evidence="2">The sequence shown here is derived from an EMBL/GenBank/DDBJ whole genome shotgun (WGS) entry which is preliminary data.</text>
</comment>
<dbReference type="Proteomes" id="UP001266305">
    <property type="component" value="Unassembled WGS sequence"/>
</dbReference>
<proteinExistence type="predicted"/>
<keyword evidence="3" id="KW-1185">Reference proteome</keyword>
<gene>
    <name evidence="2" type="ORF">P7K49_025080</name>
</gene>
<reference evidence="2 3" key="1">
    <citation type="submission" date="2023-05" db="EMBL/GenBank/DDBJ databases">
        <title>B98-5 Cell Line De Novo Hybrid Assembly: An Optical Mapping Approach.</title>
        <authorList>
            <person name="Kananen K."/>
            <person name="Auerbach J.A."/>
            <person name="Kautto E."/>
            <person name="Blachly J.S."/>
        </authorList>
    </citation>
    <scope>NUCLEOTIDE SEQUENCE [LARGE SCALE GENOMIC DNA]</scope>
    <source>
        <strain evidence="2">B95-8</strain>
        <tissue evidence="2">Cell line</tissue>
    </source>
</reference>
<dbReference type="Gene3D" id="2.10.220.10">
    <property type="entry name" value="Hormone Receptor, Insulin-like Growth Factor Receptor 1, Chain A, domain 2"/>
    <property type="match status" value="1"/>
</dbReference>
<dbReference type="InterPro" id="IPR006211">
    <property type="entry name" value="Furin-like_Cys-rich_dom"/>
</dbReference>
<dbReference type="EMBL" id="JASSZA010000012">
    <property type="protein sequence ID" value="KAK2096046.1"/>
    <property type="molecule type" value="Genomic_DNA"/>
</dbReference>
<sequence>MGLILERAHTVLGLAPYQGIDLGKVCRKFRDEATCKDTCPPLMLYNPTTYQMDVNPEGKYSFGATCVKKCPRESFPVSPLTGQASLSLSVFC</sequence>
<protein>
    <recommendedName>
        <fullName evidence="1">Furin-like cysteine-rich domain-containing protein</fullName>
    </recommendedName>
</protein>
<evidence type="ECO:0000313" key="2">
    <source>
        <dbReference type="EMBL" id="KAK2096046.1"/>
    </source>
</evidence>
<accession>A0ABQ9UG85</accession>